<dbReference type="Gene3D" id="3.10.20.420">
    <property type="entry name" value="Bypass-of-forespore C, N-terminal domain"/>
    <property type="match status" value="1"/>
</dbReference>
<accession>A0ABT9WM39</accession>
<proteinExistence type="predicted"/>
<sequence>MKVLMRMAAGVLMLVSTYSYCYHPSLAKMEQSPMMKQEADNTPLQVKVILKRQYIDGETSEEVIEDTILSMEDFWEKYVDWQLVEMGEAEVVFHRMEDDISPLLKTNGYFGVSEDGTISIFNGTPDKAHIIQSFFQIDVKKLEGSNYEQLKKGIPVKSKTDYHQVLEALKSYSFPDAKK</sequence>
<reference evidence="4 5" key="1">
    <citation type="submission" date="2023-07" db="EMBL/GenBank/DDBJ databases">
        <title>Genomic Encyclopedia of Type Strains, Phase IV (KMG-IV): sequencing the most valuable type-strain genomes for metagenomic binning, comparative biology and taxonomic classification.</title>
        <authorList>
            <person name="Goeker M."/>
        </authorList>
    </citation>
    <scope>NUCLEOTIDE SEQUENCE [LARGE SCALE GENOMIC DNA]</scope>
    <source>
        <strain evidence="4 5">DSM 23837</strain>
    </source>
</reference>
<protein>
    <submittedName>
        <fullName evidence="4">Forespore regulator of the sigma-K checkpoint</fullName>
    </submittedName>
</protein>
<dbReference type="Pfam" id="PF08955">
    <property type="entry name" value="BofC_C"/>
    <property type="match status" value="1"/>
</dbReference>
<dbReference type="InterPro" id="IPR015050">
    <property type="entry name" value="BofC_C"/>
</dbReference>
<evidence type="ECO:0000256" key="1">
    <source>
        <dbReference type="SAM" id="SignalP"/>
    </source>
</evidence>
<evidence type="ECO:0000259" key="2">
    <source>
        <dbReference type="Pfam" id="PF08955"/>
    </source>
</evidence>
<gene>
    <name evidence="4" type="ORF">J2S08_000128</name>
</gene>
<evidence type="ECO:0000313" key="4">
    <source>
        <dbReference type="EMBL" id="MDQ0174297.1"/>
    </source>
</evidence>
<dbReference type="Gene3D" id="3.30.70.1740">
    <property type="entry name" value="Bypass-of-forespore C, C-terminal domain"/>
    <property type="match status" value="1"/>
</dbReference>
<name>A0ABT9WM39_9BACI</name>
<evidence type="ECO:0000259" key="3">
    <source>
        <dbReference type="Pfam" id="PF08977"/>
    </source>
</evidence>
<evidence type="ECO:0000313" key="5">
    <source>
        <dbReference type="Proteomes" id="UP001223586"/>
    </source>
</evidence>
<comment type="caution">
    <text evidence="4">The sequence shown here is derived from an EMBL/GenBank/DDBJ whole genome shotgun (WGS) entry which is preliminary data.</text>
</comment>
<organism evidence="4 5">
    <name type="scientific">Bacillus chungangensis</name>
    <dbReference type="NCBI Taxonomy" id="587633"/>
    <lineage>
        <taxon>Bacteria</taxon>
        <taxon>Bacillati</taxon>
        <taxon>Bacillota</taxon>
        <taxon>Bacilli</taxon>
        <taxon>Bacillales</taxon>
        <taxon>Bacillaceae</taxon>
        <taxon>Bacillus</taxon>
    </lineage>
</organism>
<feature type="chain" id="PRO_5046784625" evidence="1">
    <location>
        <begin position="22"/>
        <end position="179"/>
    </location>
</feature>
<keyword evidence="1" id="KW-0732">Signal</keyword>
<feature type="domain" description="Bypass of forespore C C-terminal" evidence="2">
    <location>
        <begin position="98"/>
        <end position="170"/>
    </location>
</feature>
<dbReference type="Pfam" id="PF08977">
    <property type="entry name" value="BOFC_N"/>
    <property type="match status" value="1"/>
</dbReference>
<dbReference type="InterPro" id="IPR015071">
    <property type="entry name" value="BOFC_N"/>
</dbReference>
<dbReference type="EMBL" id="JAUSTT010000001">
    <property type="protein sequence ID" value="MDQ0174297.1"/>
    <property type="molecule type" value="Genomic_DNA"/>
</dbReference>
<keyword evidence="5" id="KW-1185">Reference proteome</keyword>
<dbReference type="RefSeq" id="WP_307225651.1">
    <property type="nucleotide sequence ID" value="NZ_JAUSTT010000001.1"/>
</dbReference>
<feature type="domain" description="Bypass-of-forespore C N-terminal" evidence="3">
    <location>
        <begin position="46"/>
        <end position="95"/>
    </location>
</feature>
<feature type="signal peptide" evidence="1">
    <location>
        <begin position="1"/>
        <end position="21"/>
    </location>
</feature>
<dbReference type="Proteomes" id="UP001223586">
    <property type="component" value="Unassembled WGS sequence"/>
</dbReference>
<dbReference type="InterPro" id="IPR038118">
    <property type="entry name" value="BOFC_N_sf"/>
</dbReference>
<dbReference type="InterPro" id="IPR038117">
    <property type="entry name" value="BofC_C_sf"/>
</dbReference>